<keyword evidence="7" id="KW-0808">Transferase</keyword>
<dbReference type="InterPro" id="IPR016181">
    <property type="entry name" value="Acyl_CoA_acyltransferase"/>
</dbReference>
<dbReference type="SUPFAM" id="SSF55729">
    <property type="entry name" value="Acyl-CoA N-acyltransferases (Nat)"/>
    <property type="match status" value="1"/>
</dbReference>
<proteinExistence type="predicted"/>
<reference evidence="7" key="1">
    <citation type="journal article" date="2018" name="Genome Biol.">
        <title>SKESA: strategic k-mer extension for scrupulous assemblies.</title>
        <authorList>
            <person name="Souvorov A."/>
            <person name="Agarwala R."/>
            <person name="Lipman D.J."/>
        </authorList>
    </citation>
    <scope>NUCLEOTIDE SEQUENCE</scope>
    <source>
        <strain evidence="8">Salmonella enterica</strain>
        <strain evidence="7">Salmonella enterica subsp. enterica</strain>
    </source>
</reference>
<dbReference type="EMBL" id="DAAOFD010000007">
    <property type="protein sequence ID" value="HAD2791068.1"/>
    <property type="molecule type" value="Genomic_DNA"/>
</dbReference>
<evidence type="ECO:0000313" key="6">
    <source>
        <dbReference type="EMBL" id="HAD2791068.1"/>
    </source>
</evidence>
<protein>
    <submittedName>
        <fullName evidence="7">N-acetyltransferase</fullName>
    </submittedName>
</protein>
<sequence length="353" mass="41124">MDSLRYETFSQFDHNDPFFDSLKSDYKEFPDWLKKKADANESAYILYDENHKIEGFMYLKENDDAGDISPQLPNGNHLKIGTFKFESKGTLRGQRFLKKAFDRAFGSGSDDIYVTVFEKHAHLVKLFQAYGFYIHGEKETQNGKEFVYARSLSDVNGDVLLDYPLVLPTEKKKFILAIRPDYHTRLFPDSKLVNESPDIVQDVSHTNSIHKIYICGMDSVQLMHRGDVIVIYRMTDGKGPAKYRSVATSICVVESVRHITSFNDEDSFVKYCYKFSVFSEKELRNFYRTKRSPYIVRFTYNIALQKRPTREMLIDQVGLRGDRTGRWGNFEITDQQFNEILRLGCVNESFIIH</sequence>
<dbReference type="EMBL" id="DAAOBT010000008">
    <property type="protein sequence ID" value="HAD2351814.1"/>
    <property type="molecule type" value="Genomic_DNA"/>
</dbReference>
<dbReference type="EMBL" id="DAAODC010000007">
    <property type="protein sequence ID" value="HAD2557967.1"/>
    <property type="molecule type" value="Genomic_DNA"/>
</dbReference>
<name>A0A3U2QGG8_SALET</name>
<dbReference type="GO" id="GO:0016740">
    <property type="term" value="F:transferase activity"/>
    <property type="evidence" value="ECO:0007669"/>
    <property type="project" value="UniProtKB-KW"/>
</dbReference>
<accession>A0A3U2QGG8</accession>
<evidence type="ECO:0000313" key="9">
    <source>
        <dbReference type="EMBL" id="QXR62295.1"/>
    </source>
</evidence>
<evidence type="ECO:0000313" key="2">
    <source>
        <dbReference type="EMBL" id="HAD2323998.1"/>
    </source>
</evidence>
<dbReference type="EMBL" id="DAAOAE010000008">
    <property type="protein sequence ID" value="HAD2172360.1"/>
    <property type="molecule type" value="Genomic_DNA"/>
</dbReference>
<organism evidence="7">
    <name type="scientific">Salmonella enterica I</name>
    <dbReference type="NCBI Taxonomy" id="59201"/>
    <lineage>
        <taxon>Bacteria</taxon>
        <taxon>Pseudomonadati</taxon>
        <taxon>Pseudomonadota</taxon>
        <taxon>Gammaproteobacteria</taxon>
        <taxon>Enterobacterales</taxon>
        <taxon>Enterobacteriaceae</taxon>
        <taxon>Salmonella</taxon>
    </lineage>
</organism>
<dbReference type="AlphaFoldDB" id="A0A3U2QGG8"/>
<dbReference type="EMBL" id="DAAOFV010000007">
    <property type="protein sequence ID" value="HAD2891859.1"/>
    <property type="molecule type" value="Genomic_DNA"/>
</dbReference>
<evidence type="ECO:0000313" key="8">
    <source>
        <dbReference type="EMBL" id="HAE1230196.1"/>
    </source>
</evidence>
<reference evidence="9" key="2">
    <citation type="submission" date="2018-04" db="EMBL/GenBank/DDBJ databases">
        <authorList>
            <person name="Bell R."/>
        </authorList>
    </citation>
    <scope>NUCLEOTIDE SEQUENCE</scope>
    <source>
        <strain evidence="9">CFSAN058588</strain>
    </source>
</reference>
<dbReference type="RefSeq" id="WP_023226317.1">
    <property type="nucleotide sequence ID" value="NZ_CP077702.1"/>
</dbReference>
<reference evidence="9" key="4">
    <citation type="submission" date="2021-05" db="EMBL/GenBank/DDBJ databases">
        <title>Whole genome sequencing of cultured pathogen.</title>
        <authorList>
            <person name="Hoffmann M."/>
            <person name="Balkey M."/>
            <person name="Luo Y."/>
        </authorList>
    </citation>
    <scope>NUCLEOTIDE SEQUENCE</scope>
    <source>
        <strain evidence="9">CFSAN058588</strain>
    </source>
</reference>
<evidence type="ECO:0000313" key="5">
    <source>
        <dbReference type="EMBL" id="HAD2619601.1"/>
    </source>
</evidence>
<evidence type="ECO:0000313" key="1">
    <source>
        <dbReference type="EMBL" id="HAD2172360.1"/>
    </source>
</evidence>
<evidence type="ECO:0000313" key="3">
    <source>
        <dbReference type="EMBL" id="HAD2351814.1"/>
    </source>
</evidence>
<evidence type="ECO:0000313" key="4">
    <source>
        <dbReference type="EMBL" id="HAD2557967.1"/>
    </source>
</evidence>
<evidence type="ECO:0000313" key="7">
    <source>
        <dbReference type="EMBL" id="HAD2891859.1"/>
    </source>
</evidence>
<gene>
    <name evidence="9" type="ORF">DAX60_014410</name>
    <name evidence="1" type="ORF">G1E46_14670</name>
    <name evidence="3" type="ORF">G1G55_15155</name>
    <name evidence="2" type="ORF">G1G93_16805</name>
    <name evidence="4" type="ORF">G1H47_09735</name>
    <name evidence="5" type="ORF">G1H60_15240</name>
    <name evidence="7" type="ORF">G1H91_10955</name>
    <name evidence="6" type="ORF">G1I18_10605</name>
    <name evidence="8" type="ORF">G2927_22970</name>
</gene>
<reference evidence="7" key="3">
    <citation type="submission" date="2019-01" db="EMBL/GenBank/DDBJ databases">
        <authorList>
            <consortium name="NCBI Pathogen Detection Project"/>
        </authorList>
    </citation>
    <scope>NUCLEOTIDE SEQUENCE</scope>
    <source>
        <strain evidence="8">Salmonella enterica</strain>
        <strain evidence="7">Salmonella enterica subsp. enterica</strain>
    </source>
</reference>
<dbReference type="EMBL" id="CP077702">
    <property type="protein sequence ID" value="QXR62295.1"/>
    <property type="molecule type" value="Genomic_DNA"/>
</dbReference>
<dbReference type="EMBL" id="DAAODT010000009">
    <property type="protein sequence ID" value="HAD2619601.1"/>
    <property type="molecule type" value="Genomic_DNA"/>
</dbReference>
<dbReference type="EMBL" id="DAAQXC010000029">
    <property type="protein sequence ID" value="HAE1230196.1"/>
    <property type="molecule type" value="Genomic_DNA"/>
</dbReference>
<dbReference type="EMBL" id="DAAOBI010000012">
    <property type="protein sequence ID" value="HAD2323998.1"/>
    <property type="molecule type" value="Genomic_DNA"/>
</dbReference>
<dbReference type="Gene3D" id="3.40.630.30">
    <property type="match status" value="1"/>
</dbReference>